<dbReference type="PANTHER" id="PTHR19370">
    <property type="entry name" value="NADH-CYTOCHROME B5 REDUCTASE"/>
    <property type="match status" value="1"/>
</dbReference>
<dbReference type="PROSITE" id="PS51384">
    <property type="entry name" value="FAD_FR"/>
    <property type="match status" value="1"/>
</dbReference>
<dbReference type="InterPro" id="IPR001433">
    <property type="entry name" value="OxRdtase_FAD/NAD-bd"/>
</dbReference>
<dbReference type="Gene3D" id="3.40.50.80">
    <property type="entry name" value="Nucleotide-binding domain of ferredoxin-NADP reductase (FNR) module"/>
    <property type="match status" value="1"/>
</dbReference>
<dbReference type="Pfam" id="PF00175">
    <property type="entry name" value="NAD_binding_1"/>
    <property type="match status" value="1"/>
</dbReference>
<evidence type="ECO:0000256" key="10">
    <source>
        <dbReference type="ARBA" id="ARBA00023027"/>
    </source>
</evidence>
<organism evidence="13 14">
    <name type="scientific">Nothophoma quercina</name>
    <dbReference type="NCBI Taxonomy" id="749835"/>
    <lineage>
        <taxon>Eukaryota</taxon>
        <taxon>Fungi</taxon>
        <taxon>Dikarya</taxon>
        <taxon>Ascomycota</taxon>
        <taxon>Pezizomycotina</taxon>
        <taxon>Dothideomycetes</taxon>
        <taxon>Pleosporomycetidae</taxon>
        <taxon>Pleosporales</taxon>
        <taxon>Pleosporineae</taxon>
        <taxon>Didymellaceae</taxon>
        <taxon>Nothophoma</taxon>
    </lineage>
</organism>
<dbReference type="SUPFAM" id="SSF52343">
    <property type="entry name" value="Ferredoxin reductase-like, C-terminal NADP-linked domain"/>
    <property type="match status" value="1"/>
</dbReference>
<evidence type="ECO:0000256" key="4">
    <source>
        <dbReference type="ARBA" id="ARBA00006105"/>
    </source>
</evidence>
<evidence type="ECO:0000256" key="8">
    <source>
        <dbReference type="ARBA" id="ARBA00022827"/>
    </source>
</evidence>
<keyword evidence="6" id="KW-0328">Glycosyltransferase</keyword>
<accession>A0ABR3RX89</accession>
<keyword evidence="7" id="KW-0808">Transferase</keyword>
<evidence type="ECO:0000259" key="12">
    <source>
        <dbReference type="PROSITE" id="PS51384"/>
    </source>
</evidence>
<dbReference type="InterPro" id="IPR001834">
    <property type="entry name" value="CBR-like"/>
</dbReference>
<protein>
    <recommendedName>
        <fullName evidence="12">FAD-binding FR-type domain-containing protein</fullName>
    </recommendedName>
</protein>
<dbReference type="InterPro" id="IPR008630">
    <property type="entry name" value="Glyco_trans_34"/>
</dbReference>
<evidence type="ECO:0000313" key="13">
    <source>
        <dbReference type="EMBL" id="KAL1609055.1"/>
    </source>
</evidence>
<keyword evidence="11" id="KW-0472">Membrane</keyword>
<sequence>MIDDLWNKPAFILDLLLREMIKPESKRLEWLVWVDRDTLILDQCRPVTSFLPSSTSHAPLAKWWRRSEDPNEPPLEVNLLATNDMNGLNNGVFLLRVSSWSTSLFTAILAYRHYNPNVKLKFTEQSAMELVLKDDRFKNQVQFVPQHWFNTYSYGGPKEFVERNDSEEGMEDVHARRGDWLIHFAGNPHKDKALNGWTEMLEGIEDVWEEGRVQRDTDNRTAAVLTASWPKGSWTPVARPYTPVSATDKPGKLELLVKRYPNGKQSTHLHSLQPGDSLLFAAALPGFSWKSNLNPHVTLIAGGSGITPVYQLARGILSDPEDRTKVTLVYAANTEEDILLKKEFDGFQKEYPGRFEAIYAVSKPAEGLTSRKGHVTKELLEEVAQSRPTADERVFVCGPPGMEAALKGDRKSKGVLEELGYQKSQVHFF</sequence>
<comment type="similarity">
    <text evidence="4">Belongs to the flavoprotein pyridine nucleotide cytochrome reductase family.</text>
</comment>
<evidence type="ECO:0000256" key="2">
    <source>
        <dbReference type="ARBA" id="ARBA00004572"/>
    </source>
</evidence>
<comment type="similarity">
    <text evidence="3">Belongs to the glycosyltransferase 34 family.</text>
</comment>
<keyword evidence="8" id="KW-0274">FAD</keyword>
<dbReference type="Pfam" id="PF00970">
    <property type="entry name" value="FAD_binding_6"/>
    <property type="match status" value="1"/>
</dbReference>
<comment type="caution">
    <text evidence="13">The sequence shown here is derived from an EMBL/GenBank/DDBJ whole genome shotgun (WGS) entry which is preliminary data.</text>
</comment>
<keyword evidence="9" id="KW-0560">Oxidoreductase</keyword>
<dbReference type="InterPro" id="IPR029044">
    <property type="entry name" value="Nucleotide-diphossugar_trans"/>
</dbReference>
<proteinExistence type="inferred from homology"/>
<evidence type="ECO:0000256" key="11">
    <source>
        <dbReference type="ARBA" id="ARBA00023136"/>
    </source>
</evidence>
<dbReference type="InterPro" id="IPR001709">
    <property type="entry name" value="Flavoprot_Pyr_Nucl_cyt_Rdtase"/>
</dbReference>
<dbReference type="Pfam" id="PF05637">
    <property type="entry name" value="Glyco_transf_34"/>
    <property type="match status" value="1"/>
</dbReference>
<dbReference type="InterPro" id="IPR039261">
    <property type="entry name" value="FNR_nucleotide-bd"/>
</dbReference>
<dbReference type="Gene3D" id="2.40.30.10">
    <property type="entry name" value="Translation factors"/>
    <property type="match status" value="1"/>
</dbReference>
<dbReference type="Proteomes" id="UP001521222">
    <property type="component" value="Unassembled WGS sequence"/>
</dbReference>
<dbReference type="CDD" id="cd06183">
    <property type="entry name" value="cyt_b5_reduct_like"/>
    <property type="match status" value="1"/>
</dbReference>
<evidence type="ECO:0000256" key="7">
    <source>
        <dbReference type="ARBA" id="ARBA00022679"/>
    </source>
</evidence>
<keyword evidence="10" id="KW-0520">NAD</keyword>
<keyword evidence="5" id="KW-0285">Flavoprotein</keyword>
<evidence type="ECO:0000256" key="3">
    <source>
        <dbReference type="ARBA" id="ARBA00005664"/>
    </source>
</evidence>
<evidence type="ECO:0000256" key="9">
    <source>
        <dbReference type="ARBA" id="ARBA00023002"/>
    </source>
</evidence>
<evidence type="ECO:0000313" key="14">
    <source>
        <dbReference type="Proteomes" id="UP001521222"/>
    </source>
</evidence>
<evidence type="ECO:0000256" key="1">
    <source>
        <dbReference type="ARBA" id="ARBA00001974"/>
    </source>
</evidence>
<gene>
    <name evidence="13" type="ORF">SLS59_001418</name>
</gene>
<dbReference type="PRINTS" id="PR00371">
    <property type="entry name" value="FPNCR"/>
</dbReference>
<dbReference type="PRINTS" id="PR00406">
    <property type="entry name" value="CYTB5RDTASE"/>
</dbReference>
<comment type="cofactor">
    <cofactor evidence="1">
        <name>FAD</name>
        <dbReference type="ChEBI" id="CHEBI:57692"/>
    </cofactor>
</comment>
<feature type="domain" description="FAD-binding FR-type" evidence="12">
    <location>
        <begin position="102"/>
        <end position="290"/>
    </location>
</feature>
<dbReference type="InterPro" id="IPR008333">
    <property type="entry name" value="Cbr1-like_FAD-bd_dom"/>
</dbReference>
<dbReference type="InterPro" id="IPR017938">
    <property type="entry name" value="Riboflavin_synthase-like_b-brl"/>
</dbReference>
<dbReference type="SUPFAM" id="SSF63380">
    <property type="entry name" value="Riboflavin synthase domain-like"/>
    <property type="match status" value="1"/>
</dbReference>
<dbReference type="PANTHER" id="PTHR19370:SF101">
    <property type="entry name" value="NADH-CYTOCHROME B5 REDUCTASE"/>
    <property type="match status" value="1"/>
</dbReference>
<comment type="subcellular location">
    <subcellularLocation>
        <location evidence="2">Mitochondrion outer membrane</location>
        <topology evidence="2">Single-pass membrane protein</topology>
    </subcellularLocation>
</comment>
<dbReference type="EMBL" id="JAKIXB020000004">
    <property type="protein sequence ID" value="KAL1609055.1"/>
    <property type="molecule type" value="Genomic_DNA"/>
</dbReference>
<keyword evidence="14" id="KW-1185">Reference proteome</keyword>
<reference evidence="13 14" key="1">
    <citation type="submission" date="2024-02" db="EMBL/GenBank/DDBJ databases">
        <title>De novo assembly and annotation of 12 fungi associated with fruit tree decline syndrome in Ontario, Canada.</title>
        <authorList>
            <person name="Sulman M."/>
            <person name="Ellouze W."/>
            <person name="Ilyukhin E."/>
        </authorList>
    </citation>
    <scope>NUCLEOTIDE SEQUENCE [LARGE SCALE GENOMIC DNA]</scope>
    <source>
        <strain evidence="13 14">M97-236</strain>
    </source>
</reference>
<name>A0ABR3RX89_9PLEO</name>
<dbReference type="Gene3D" id="3.90.550.10">
    <property type="entry name" value="Spore Coat Polysaccharide Biosynthesis Protein SpsA, Chain A"/>
    <property type="match status" value="1"/>
</dbReference>
<evidence type="ECO:0000256" key="6">
    <source>
        <dbReference type="ARBA" id="ARBA00022676"/>
    </source>
</evidence>
<dbReference type="SUPFAM" id="SSF53448">
    <property type="entry name" value="Nucleotide-diphospho-sugar transferases"/>
    <property type="match status" value="1"/>
</dbReference>
<dbReference type="InterPro" id="IPR017927">
    <property type="entry name" value="FAD-bd_FR_type"/>
</dbReference>
<evidence type="ECO:0000256" key="5">
    <source>
        <dbReference type="ARBA" id="ARBA00022630"/>
    </source>
</evidence>